<feature type="transmembrane region" description="Helical" evidence="5">
    <location>
        <begin position="111"/>
        <end position="136"/>
    </location>
</feature>
<keyword evidence="2 5" id="KW-0812">Transmembrane</keyword>
<dbReference type="PANTHER" id="PTHR37305:SF1">
    <property type="entry name" value="MEMBRANE PROTEIN"/>
    <property type="match status" value="1"/>
</dbReference>
<dbReference type="PANTHER" id="PTHR37305">
    <property type="entry name" value="INTEGRAL MEMBRANE PROTEIN-RELATED"/>
    <property type="match status" value="1"/>
</dbReference>
<dbReference type="Pfam" id="PF12698">
    <property type="entry name" value="ABC2_membrane_3"/>
    <property type="match status" value="1"/>
</dbReference>
<feature type="transmembrane region" description="Helical" evidence="5">
    <location>
        <begin position="60"/>
        <end position="81"/>
    </location>
</feature>
<feature type="domain" description="ABC-2 type transporter transmembrane" evidence="6">
    <location>
        <begin position="71"/>
        <end position="268"/>
    </location>
</feature>
<dbReference type="Proteomes" id="UP000254737">
    <property type="component" value="Unassembled WGS sequence"/>
</dbReference>
<evidence type="ECO:0000313" key="8">
    <source>
        <dbReference type="Proteomes" id="UP000254737"/>
    </source>
</evidence>
<dbReference type="STRING" id="343874.GCA_000805695_01945"/>
<keyword evidence="3 5" id="KW-1133">Transmembrane helix</keyword>
<feature type="transmembrane region" description="Helical" evidence="5">
    <location>
        <begin position="177"/>
        <end position="197"/>
    </location>
</feature>
<feature type="transmembrane region" description="Helical" evidence="5">
    <location>
        <begin position="148"/>
        <end position="170"/>
    </location>
</feature>
<keyword evidence="4 5" id="KW-0472">Membrane</keyword>
<feature type="transmembrane region" description="Helical" evidence="5">
    <location>
        <begin position="20"/>
        <end position="40"/>
    </location>
</feature>
<name>A0A376GDR6_9FLAO</name>
<evidence type="ECO:0000256" key="3">
    <source>
        <dbReference type="ARBA" id="ARBA00022989"/>
    </source>
</evidence>
<feature type="transmembrane region" description="Helical" evidence="5">
    <location>
        <begin position="252"/>
        <end position="271"/>
    </location>
</feature>
<evidence type="ECO:0000256" key="4">
    <source>
        <dbReference type="ARBA" id="ARBA00023136"/>
    </source>
</evidence>
<evidence type="ECO:0000256" key="5">
    <source>
        <dbReference type="SAM" id="Phobius"/>
    </source>
</evidence>
<dbReference type="EMBL" id="UFXS01000001">
    <property type="protein sequence ID" value="STD58965.1"/>
    <property type="molecule type" value="Genomic_DNA"/>
</dbReference>
<organism evidence="7 8">
    <name type="scientific">Empedobacter falsenii</name>
    <dbReference type="NCBI Taxonomy" id="343874"/>
    <lineage>
        <taxon>Bacteria</taxon>
        <taxon>Pseudomonadati</taxon>
        <taxon>Bacteroidota</taxon>
        <taxon>Flavobacteriia</taxon>
        <taxon>Flavobacteriales</taxon>
        <taxon>Weeksellaceae</taxon>
        <taxon>Empedobacter</taxon>
    </lineage>
</organism>
<protein>
    <submittedName>
        <fullName evidence="7">ABC-type transport system involved in multi-copper enzyme maturation, permease component</fullName>
    </submittedName>
</protein>
<proteinExistence type="predicted"/>
<evidence type="ECO:0000259" key="6">
    <source>
        <dbReference type="Pfam" id="PF12698"/>
    </source>
</evidence>
<dbReference type="GO" id="GO:0016020">
    <property type="term" value="C:membrane"/>
    <property type="evidence" value="ECO:0007669"/>
    <property type="project" value="UniProtKB-SubCell"/>
</dbReference>
<dbReference type="AlphaFoldDB" id="A0A376GDR6"/>
<dbReference type="RefSeq" id="WP_115000906.1">
    <property type="nucleotide sequence ID" value="NZ_JAAGKM010000011.1"/>
</dbReference>
<gene>
    <name evidence="7" type="ORF">NCTC13456_02594</name>
</gene>
<dbReference type="GO" id="GO:0140359">
    <property type="term" value="F:ABC-type transporter activity"/>
    <property type="evidence" value="ECO:0007669"/>
    <property type="project" value="InterPro"/>
</dbReference>
<comment type="subcellular location">
    <subcellularLocation>
        <location evidence="1">Membrane</location>
        <topology evidence="1">Multi-pass membrane protein</topology>
    </subcellularLocation>
</comment>
<evidence type="ECO:0000256" key="1">
    <source>
        <dbReference type="ARBA" id="ARBA00004141"/>
    </source>
</evidence>
<accession>A0A376GDR6</accession>
<dbReference type="InterPro" id="IPR013525">
    <property type="entry name" value="ABC2_TM"/>
</dbReference>
<evidence type="ECO:0000256" key="2">
    <source>
        <dbReference type="ARBA" id="ARBA00022692"/>
    </source>
</evidence>
<sequence>MKRLFSIEWNKLFYNKGTRIFIILYFVMILLMGITLPNFKPNMNGIEIDLIKLGALEFPVIWHNITWLIGFGKFFLAIIVINNITNEYSFGTFKQNTIDGLSKTEFLNTKVLMNVVITLISTLLVGVLVFALGSIFSEKFDFVNGIEFLGGYFVEIFAYIVFAMFLSFLLKKSAFAILSLIVLNIIESVAKVVEFLVRFGKNPPKNPNEIKILTNYLPLNSNGKIIDYPSVDIQKAIMEGKLFVADHVQWEYFAANVFYIILFLGLSLLIIKKRDL</sequence>
<evidence type="ECO:0000313" key="7">
    <source>
        <dbReference type="EMBL" id="STD58965.1"/>
    </source>
</evidence>
<reference evidence="7 8" key="1">
    <citation type="submission" date="2018-06" db="EMBL/GenBank/DDBJ databases">
        <authorList>
            <consortium name="Pathogen Informatics"/>
            <person name="Doyle S."/>
        </authorList>
    </citation>
    <scope>NUCLEOTIDE SEQUENCE [LARGE SCALE GENOMIC DNA]</scope>
    <source>
        <strain evidence="7 8">NCTC13456</strain>
    </source>
</reference>